<dbReference type="EMBL" id="SRXW01000001">
    <property type="protein sequence ID" value="TGY90385.1"/>
    <property type="molecule type" value="Genomic_DNA"/>
</dbReference>
<dbReference type="Pfam" id="PF11612">
    <property type="entry name" value="T2SSJ"/>
    <property type="match status" value="1"/>
</dbReference>
<evidence type="ECO:0000256" key="6">
    <source>
        <dbReference type="ARBA" id="ARBA00022519"/>
    </source>
</evidence>
<dbReference type="NCBIfam" id="TIGR01711">
    <property type="entry name" value="gspJ"/>
    <property type="match status" value="1"/>
</dbReference>
<dbReference type="GO" id="GO:0015627">
    <property type="term" value="C:type II protein secretion system complex"/>
    <property type="evidence" value="ECO:0007669"/>
    <property type="project" value="InterPro"/>
</dbReference>
<keyword evidence="7 11" id="KW-0812">Transmembrane</keyword>
<evidence type="ECO:0000256" key="11">
    <source>
        <dbReference type="SAM" id="Phobius"/>
    </source>
</evidence>
<comment type="similarity">
    <text evidence="2">Belongs to the GSP J family.</text>
</comment>
<evidence type="ECO:0000256" key="1">
    <source>
        <dbReference type="ARBA" id="ARBA00004377"/>
    </source>
</evidence>
<reference evidence="12 13" key="1">
    <citation type="journal article" date="2017" name="Int. J. Syst. Evol. Microbiol.">
        <title>Marinicauda algicola sp. nov., isolated from a marine red alga Rhodosorus marinus.</title>
        <authorList>
            <person name="Jeong S.E."/>
            <person name="Jeon S.H."/>
            <person name="Chun B.H."/>
            <person name="Kim D.W."/>
            <person name="Jeon C.O."/>
        </authorList>
    </citation>
    <scope>NUCLEOTIDE SEQUENCE [LARGE SCALE GENOMIC DNA]</scope>
    <source>
        <strain evidence="12 13">JCM 31718</strain>
    </source>
</reference>
<keyword evidence="6" id="KW-0997">Cell inner membrane</keyword>
<evidence type="ECO:0000256" key="7">
    <source>
        <dbReference type="ARBA" id="ARBA00022692"/>
    </source>
</evidence>
<keyword evidence="13" id="KW-1185">Reference proteome</keyword>
<comment type="caution">
    <text evidence="12">The sequence shown here is derived from an EMBL/GenBank/DDBJ whole genome shotgun (WGS) entry which is preliminary data.</text>
</comment>
<dbReference type="GO" id="GO:0005886">
    <property type="term" value="C:plasma membrane"/>
    <property type="evidence" value="ECO:0007669"/>
    <property type="project" value="UniProtKB-SubCell"/>
</dbReference>
<dbReference type="NCBIfam" id="TIGR02532">
    <property type="entry name" value="IV_pilin_GFxxxE"/>
    <property type="match status" value="1"/>
</dbReference>
<dbReference type="Proteomes" id="UP000308054">
    <property type="component" value="Unassembled WGS sequence"/>
</dbReference>
<dbReference type="PANTHER" id="PTHR39583">
    <property type="entry name" value="TYPE II SECRETION SYSTEM PROTEIN J-RELATED"/>
    <property type="match status" value="1"/>
</dbReference>
<keyword evidence="8 11" id="KW-1133">Transmembrane helix</keyword>
<evidence type="ECO:0000256" key="8">
    <source>
        <dbReference type="ARBA" id="ARBA00022989"/>
    </source>
</evidence>
<dbReference type="Pfam" id="PF07963">
    <property type="entry name" value="N_methyl"/>
    <property type="match status" value="1"/>
</dbReference>
<keyword evidence="5" id="KW-0488">Methylation</keyword>
<dbReference type="InterPro" id="IPR051621">
    <property type="entry name" value="T2SS_protein_J"/>
</dbReference>
<evidence type="ECO:0000256" key="5">
    <source>
        <dbReference type="ARBA" id="ARBA00022481"/>
    </source>
</evidence>
<dbReference type="InterPro" id="IPR010055">
    <property type="entry name" value="T2SS_protein-GspJ"/>
</dbReference>
<evidence type="ECO:0000256" key="3">
    <source>
        <dbReference type="ARBA" id="ARBA00021539"/>
    </source>
</evidence>
<proteinExistence type="inferred from homology"/>
<organism evidence="12 13">
    <name type="scientific">Marinicauda algicola</name>
    <dbReference type="NCBI Taxonomy" id="2029849"/>
    <lineage>
        <taxon>Bacteria</taxon>
        <taxon>Pseudomonadati</taxon>
        <taxon>Pseudomonadota</taxon>
        <taxon>Alphaproteobacteria</taxon>
        <taxon>Maricaulales</taxon>
        <taxon>Maricaulaceae</taxon>
        <taxon>Marinicauda</taxon>
    </lineage>
</organism>
<dbReference type="PANTHER" id="PTHR39583:SF2">
    <property type="entry name" value="TYPE II SECRETION SYSTEM PROTEIN J"/>
    <property type="match status" value="1"/>
</dbReference>
<dbReference type="Gene3D" id="3.10.610.10">
    <property type="entry name" value="GSPII I/J protein-like"/>
    <property type="match status" value="1"/>
</dbReference>
<dbReference type="SUPFAM" id="SSF54523">
    <property type="entry name" value="Pili subunits"/>
    <property type="match status" value="1"/>
</dbReference>
<dbReference type="InterPro" id="IPR045584">
    <property type="entry name" value="Pilin-like"/>
</dbReference>
<accession>A0A4S2H424</accession>
<protein>
    <recommendedName>
        <fullName evidence="3">Type II secretion system protein J</fullName>
    </recommendedName>
</protein>
<dbReference type="InterPro" id="IPR012902">
    <property type="entry name" value="N_methyl_site"/>
</dbReference>
<comment type="subcellular location">
    <subcellularLocation>
        <location evidence="1">Cell inner membrane</location>
        <topology evidence="1">Single-pass membrane protein</topology>
    </subcellularLocation>
</comment>
<feature type="transmembrane region" description="Helical" evidence="11">
    <location>
        <begin position="54"/>
        <end position="76"/>
    </location>
</feature>
<name>A0A4S2H424_9PROT</name>
<keyword evidence="9 11" id="KW-0472">Membrane</keyword>
<dbReference type="AlphaFoldDB" id="A0A4S2H424"/>
<evidence type="ECO:0000256" key="4">
    <source>
        <dbReference type="ARBA" id="ARBA00022475"/>
    </source>
</evidence>
<keyword evidence="4" id="KW-1003">Cell membrane</keyword>
<evidence type="ECO:0000313" key="12">
    <source>
        <dbReference type="EMBL" id="TGY90385.1"/>
    </source>
</evidence>
<evidence type="ECO:0000313" key="13">
    <source>
        <dbReference type="Proteomes" id="UP000308054"/>
    </source>
</evidence>
<evidence type="ECO:0000256" key="9">
    <source>
        <dbReference type="ARBA" id="ARBA00023136"/>
    </source>
</evidence>
<sequence length="259" mass="28195">MDDRGGGHARCRAAPRDPDAQRRARARQRARHLPAEGVMTRALRPDAGFTLTEVLVAVMIFAMISAIALAMLTTALQARDVHTAQMATIGEVQRARALLREDVGQLVLRPFRGPDGLTDGRLFAGDAEGTDPFRPAAPDEEREILVLTRAGWANPGGIQPRSTLQRVAWLYDGTTLKRRAWAYPDVTRESEPATITVLEEAGELRLEFLVRDRWMDGLTIPAGGEGRAIGPRAVRVSYTVPGLGRIEHVLPAPDSGPAS</sequence>
<evidence type="ECO:0000256" key="10">
    <source>
        <dbReference type="SAM" id="MobiDB-lite"/>
    </source>
</evidence>
<evidence type="ECO:0000256" key="2">
    <source>
        <dbReference type="ARBA" id="ARBA00011084"/>
    </source>
</evidence>
<gene>
    <name evidence="12" type="primary">gspJ</name>
    <name evidence="12" type="ORF">E5163_04490</name>
</gene>
<dbReference type="GO" id="GO:0015628">
    <property type="term" value="P:protein secretion by the type II secretion system"/>
    <property type="evidence" value="ECO:0007669"/>
    <property type="project" value="InterPro"/>
</dbReference>
<feature type="region of interest" description="Disordered" evidence="10">
    <location>
        <begin position="1"/>
        <end position="31"/>
    </location>
</feature>